<reference evidence="2 3" key="1">
    <citation type="submission" date="2018-08" db="EMBL/GenBank/DDBJ databases">
        <title>Sequencing the genomes of 1000 actinobacteria strains.</title>
        <authorList>
            <person name="Klenk H.-P."/>
        </authorList>
    </citation>
    <scope>NUCLEOTIDE SEQUENCE [LARGE SCALE GENOMIC DNA]</scope>
    <source>
        <strain evidence="2 3">DSM 44099</strain>
    </source>
</reference>
<dbReference type="Proteomes" id="UP000256913">
    <property type="component" value="Unassembled WGS sequence"/>
</dbReference>
<dbReference type="RefSeq" id="WP_116067529.1">
    <property type="nucleotide sequence ID" value="NZ_BONB01000038.1"/>
</dbReference>
<dbReference type="AlphaFoldDB" id="A0A3D9ZHD5"/>
<feature type="transmembrane region" description="Helical" evidence="1">
    <location>
        <begin position="69"/>
        <end position="88"/>
    </location>
</feature>
<feature type="transmembrane region" description="Helical" evidence="1">
    <location>
        <begin position="136"/>
        <end position="152"/>
    </location>
</feature>
<comment type="caution">
    <text evidence="2">The sequence shown here is derived from an EMBL/GenBank/DDBJ whole genome shotgun (WGS) entry which is preliminary data.</text>
</comment>
<proteinExistence type="predicted"/>
<keyword evidence="1" id="KW-1133">Transmembrane helix</keyword>
<sequence>MLALALILILSAVAYFLLVTLVDLYPLNNVRDAKASEQRTEVLANAPVMALPAVLLGLGAAINIPALGYAAGVLELLIALGGLVLWWLPYLVGITAPWATAGTGITWAELHSRTYAHTLIVVPRIGDRPRPNLEHMILHTLVLAAAIATFAAV</sequence>
<dbReference type="EMBL" id="QUMQ01000001">
    <property type="protein sequence ID" value="REF95924.1"/>
    <property type="molecule type" value="Genomic_DNA"/>
</dbReference>
<protein>
    <submittedName>
        <fullName evidence="2">Uncharacterized protein</fullName>
    </submittedName>
</protein>
<dbReference type="OrthoDB" id="674252at2"/>
<evidence type="ECO:0000256" key="1">
    <source>
        <dbReference type="SAM" id="Phobius"/>
    </source>
</evidence>
<feature type="transmembrane region" description="Helical" evidence="1">
    <location>
        <begin position="42"/>
        <end position="62"/>
    </location>
</feature>
<gene>
    <name evidence="2" type="ORF">DFJ67_1888</name>
</gene>
<accession>A0A3D9ZHD5</accession>
<keyword evidence="1" id="KW-0812">Transmembrane</keyword>
<name>A0A3D9ZHD5_9ACTN</name>
<keyword evidence="3" id="KW-1185">Reference proteome</keyword>
<organism evidence="2 3">
    <name type="scientific">Asanoa ferruginea</name>
    <dbReference type="NCBI Taxonomy" id="53367"/>
    <lineage>
        <taxon>Bacteria</taxon>
        <taxon>Bacillati</taxon>
        <taxon>Actinomycetota</taxon>
        <taxon>Actinomycetes</taxon>
        <taxon>Micromonosporales</taxon>
        <taxon>Micromonosporaceae</taxon>
        <taxon>Asanoa</taxon>
    </lineage>
</organism>
<evidence type="ECO:0000313" key="2">
    <source>
        <dbReference type="EMBL" id="REF95924.1"/>
    </source>
</evidence>
<keyword evidence="1" id="KW-0472">Membrane</keyword>
<evidence type="ECO:0000313" key="3">
    <source>
        <dbReference type="Proteomes" id="UP000256913"/>
    </source>
</evidence>